<dbReference type="OMA" id="LWPQVKA"/>
<evidence type="ECO:0000313" key="10">
    <source>
        <dbReference type="EMBL" id="KMZ69242.1"/>
    </source>
</evidence>
<dbReference type="PANTHER" id="PTHR31403:SF2">
    <property type="entry name" value="PHOSPHOLIPASE A1-IBETA2, CHLOROPLASTIC"/>
    <property type="match status" value="1"/>
</dbReference>
<dbReference type="GO" id="GO:0009507">
    <property type="term" value="C:chloroplast"/>
    <property type="evidence" value="ECO:0007669"/>
    <property type="project" value="UniProtKB-SubCell"/>
</dbReference>
<keyword evidence="11" id="KW-1185">Reference proteome</keyword>
<dbReference type="EMBL" id="LFYR01000785">
    <property type="protein sequence ID" value="KMZ69242.1"/>
    <property type="molecule type" value="Genomic_DNA"/>
</dbReference>
<dbReference type="GO" id="GO:0004620">
    <property type="term" value="F:phospholipase activity"/>
    <property type="evidence" value="ECO:0000318"/>
    <property type="project" value="GO_Central"/>
</dbReference>
<organism evidence="10 11">
    <name type="scientific">Zostera marina</name>
    <name type="common">Eelgrass</name>
    <dbReference type="NCBI Taxonomy" id="29655"/>
    <lineage>
        <taxon>Eukaryota</taxon>
        <taxon>Viridiplantae</taxon>
        <taxon>Streptophyta</taxon>
        <taxon>Embryophyta</taxon>
        <taxon>Tracheophyta</taxon>
        <taxon>Spermatophyta</taxon>
        <taxon>Magnoliopsida</taxon>
        <taxon>Liliopsida</taxon>
        <taxon>Zosteraceae</taxon>
        <taxon>Zostera</taxon>
    </lineage>
</organism>
<dbReference type="Gene3D" id="3.40.50.1820">
    <property type="entry name" value="alpha/beta hydrolase"/>
    <property type="match status" value="1"/>
</dbReference>
<evidence type="ECO:0000256" key="3">
    <source>
        <dbReference type="ARBA" id="ARBA00022528"/>
    </source>
</evidence>
<sequence>MKLHDTSYKEERSQICRFMHLGATTTLATSAAGQVSYASSWQTSSFYVFSRKPDYDKHATSTTTPLHTHISDLDRVLGKKTKSKSQQLTIPVTRKIAPTTAPKSPRTLMDVLGLSSLLPNSNTKQGMSPRTLVELQQLLLCTSPKLSPKTSISNRWRELHGSNGWSGLLDPLDSDLRHELVRYGEHIQAVYHAFFSTPSPGKATTVTDPANLVLPDKSYRVTRDLYATSSIEMPAWIDDKAPWLSQRSSWIGYVAVCDDEREIRRMGRRDIVIALRGTATCLEWAENFRNILVDINPEDLKSKSNSIQSQNHSQSQIQNSTKPKVECGFLTLFKTRPPSGQSLSESVVEEIQRLMEIYKGEELSISITGHSLGAALSILVADELSKKKSTESAPITVFSFGGPRVGNQGFVDQLEKKGVKVLRVVNKHDVVTRVPGLLVPGLEMLEPWAYSHVGKELRLDNRHSPFLKPNADPSCCHDLEAYLHLVDGFVGSHCPFRSNPKRSIAKLMSLQSSNMKKLCTTTSNNATLESNKVQGASVFASK</sequence>
<evidence type="ECO:0000256" key="7">
    <source>
        <dbReference type="ARBA" id="ARBA00022963"/>
    </source>
</evidence>
<reference evidence="11" key="1">
    <citation type="journal article" date="2016" name="Nature">
        <title>The genome of the seagrass Zostera marina reveals angiosperm adaptation to the sea.</title>
        <authorList>
            <person name="Olsen J.L."/>
            <person name="Rouze P."/>
            <person name="Verhelst B."/>
            <person name="Lin Y.-C."/>
            <person name="Bayer T."/>
            <person name="Collen J."/>
            <person name="Dattolo E."/>
            <person name="De Paoli E."/>
            <person name="Dittami S."/>
            <person name="Maumus F."/>
            <person name="Michel G."/>
            <person name="Kersting A."/>
            <person name="Lauritano C."/>
            <person name="Lohaus R."/>
            <person name="Toepel M."/>
            <person name="Tonon T."/>
            <person name="Vanneste K."/>
            <person name="Amirebrahimi M."/>
            <person name="Brakel J."/>
            <person name="Bostroem C."/>
            <person name="Chovatia M."/>
            <person name="Grimwood J."/>
            <person name="Jenkins J.W."/>
            <person name="Jueterbock A."/>
            <person name="Mraz A."/>
            <person name="Stam W.T."/>
            <person name="Tice H."/>
            <person name="Bornberg-Bauer E."/>
            <person name="Green P.J."/>
            <person name="Pearson G.A."/>
            <person name="Procaccini G."/>
            <person name="Duarte C.M."/>
            <person name="Schmutz J."/>
            <person name="Reusch T.B.H."/>
            <person name="Van de Peer Y."/>
        </authorList>
    </citation>
    <scope>NUCLEOTIDE SEQUENCE [LARGE SCALE GENOMIC DNA]</scope>
    <source>
        <strain evidence="11">cv. Finnish</strain>
    </source>
</reference>
<keyword evidence="5" id="KW-0378">Hydrolase</keyword>
<comment type="similarity">
    <text evidence="2">Belongs to the AB hydrolase superfamily. Lipase family.</text>
</comment>
<dbReference type="OrthoDB" id="426718at2759"/>
<dbReference type="InterPro" id="IPR002921">
    <property type="entry name" value="Fungal_lipase-type"/>
</dbReference>
<dbReference type="STRING" id="29655.A0A0K9PM02"/>
<evidence type="ECO:0000256" key="5">
    <source>
        <dbReference type="ARBA" id="ARBA00022801"/>
    </source>
</evidence>
<evidence type="ECO:0000256" key="1">
    <source>
        <dbReference type="ARBA" id="ARBA00004229"/>
    </source>
</evidence>
<comment type="subcellular location">
    <subcellularLocation>
        <location evidence="1">Plastid</location>
        <location evidence="1">Chloroplast</location>
    </subcellularLocation>
</comment>
<dbReference type="GO" id="GO:0016042">
    <property type="term" value="P:lipid catabolic process"/>
    <property type="evidence" value="ECO:0007669"/>
    <property type="project" value="UniProtKB-KW"/>
</dbReference>
<evidence type="ECO:0000256" key="2">
    <source>
        <dbReference type="ARBA" id="ARBA00010701"/>
    </source>
</evidence>
<dbReference type="SUPFAM" id="SSF53474">
    <property type="entry name" value="alpha/beta-Hydrolases"/>
    <property type="match status" value="1"/>
</dbReference>
<dbReference type="CDD" id="cd00519">
    <property type="entry name" value="Lipase_3"/>
    <property type="match status" value="1"/>
</dbReference>
<evidence type="ECO:0000256" key="4">
    <source>
        <dbReference type="ARBA" id="ARBA00022640"/>
    </source>
</evidence>
<keyword evidence="7" id="KW-0442">Lipid degradation</keyword>
<dbReference type="AlphaFoldDB" id="A0A0K9PM02"/>
<dbReference type="Proteomes" id="UP000036987">
    <property type="component" value="Unassembled WGS sequence"/>
</dbReference>
<proteinExistence type="inferred from homology"/>
<name>A0A0K9PM02_ZOSMR</name>
<keyword evidence="8" id="KW-0443">Lipid metabolism</keyword>
<gene>
    <name evidence="10" type="ORF">ZOSMA_21G00960</name>
</gene>
<comment type="caution">
    <text evidence="10">The sequence shown here is derived from an EMBL/GenBank/DDBJ whole genome shotgun (WGS) entry which is preliminary data.</text>
</comment>
<dbReference type="InterPro" id="IPR029058">
    <property type="entry name" value="AB_hydrolase_fold"/>
</dbReference>
<protein>
    <submittedName>
        <fullName evidence="10">Phospholipase A1</fullName>
    </submittedName>
</protein>
<evidence type="ECO:0000256" key="8">
    <source>
        <dbReference type="ARBA" id="ARBA00023098"/>
    </source>
</evidence>
<dbReference type="Pfam" id="PF01764">
    <property type="entry name" value="Lipase_3"/>
    <property type="match status" value="1"/>
</dbReference>
<accession>A0A0K9PM02</accession>
<evidence type="ECO:0000256" key="6">
    <source>
        <dbReference type="ARBA" id="ARBA00022946"/>
    </source>
</evidence>
<evidence type="ECO:0000313" key="11">
    <source>
        <dbReference type="Proteomes" id="UP000036987"/>
    </source>
</evidence>
<evidence type="ECO:0000259" key="9">
    <source>
        <dbReference type="Pfam" id="PF01764"/>
    </source>
</evidence>
<dbReference type="PANTHER" id="PTHR31403">
    <property type="entry name" value="PHOSPHOLIPASE A1-IBETA2, CHLOROPLASTIC"/>
    <property type="match status" value="1"/>
</dbReference>
<keyword evidence="4" id="KW-0934">Plastid</keyword>
<keyword evidence="6" id="KW-0809">Transit peptide</keyword>
<keyword evidence="3" id="KW-0150">Chloroplast</keyword>
<feature type="domain" description="Fungal lipase-type" evidence="9">
    <location>
        <begin position="272"/>
        <end position="437"/>
    </location>
</feature>